<feature type="compositionally biased region" description="Polar residues" evidence="1">
    <location>
        <begin position="254"/>
        <end position="263"/>
    </location>
</feature>
<organism evidence="3 4">
    <name type="scientific">Aplysia californica</name>
    <name type="common">California sea hare</name>
    <dbReference type="NCBI Taxonomy" id="6500"/>
    <lineage>
        <taxon>Eukaryota</taxon>
        <taxon>Metazoa</taxon>
        <taxon>Spiralia</taxon>
        <taxon>Lophotrochozoa</taxon>
        <taxon>Mollusca</taxon>
        <taxon>Gastropoda</taxon>
        <taxon>Heterobranchia</taxon>
        <taxon>Euthyneura</taxon>
        <taxon>Tectipleura</taxon>
        <taxon>Aplysiida</taxon>
        <taxon>Aplysioidea</taxon>
        <taxon>Aplysiidae</taxon>
        <taxon>Aplysia</taxon>
    </lineage>
</organism>
<feature type="compositionally biased region" description="Basic and acidic residues" evidence="1">
    <location>
        <begin position="284"/>
        <end position="299"/>
    </location>
</feature>
<dbReference type="Proteomes" id="UP000694888">
    <property type="component" value="Unplaced"/>
</dbReference>
<feature type="region of interest" description="Disordered" evidence="1">
    <location>
        <begin position="201"/>
        <end position="329"/>
    </location>
</feature>
<dbReference type="RefSeq" id="XP_005090851.1">
    <property type="nucleotide sequence ID" value="XM_005090794.3"/>
</dbReference>
<dbReference type="Gene3D" id="3.20.80.10">
    <property type="entry name" value="Regulatory factor, effector binding domain"/>
    <property type="match status" value="1"/>
</dbReference>
<protein>
    <submittedName>
        <fullName evidence="4">Testis-expressed protein 264</fullName>
    </submittedName>
</protein>
<feature type="compositionally biased region" description="Acidic residues" evidence="1">
    <location>
        <begin position="300"/>
        <end position="310"/>
    </location>
</feature>
<feature type="transmembrane region" description="Helical" evidence="2">
    <location>
        <begin position="12"/>
        <end position="31"/>
    </location>
</feature>
<evidence type="ECO:0000256" key="2">
    <source>
        <dbReference type="SAM" id="Phobius"/>
    </source>
</evidence>
<keyword evidence="2" id="KW-0812">Transmembrane</keyword>
<feature type="compositionally biased region" description="Acidic residues" evidence="1">
    <location>
        <begin position="271"/>
        <end position="283"/>
    </location>
</feature>
<proteinExistence type="predicted"/>
<dbReference type="PANTHER" id="PTHR15949">
    <property type="entry name" value="TESTIS-EXPRESSED PROTEIN 264"/>
    <property type="match status" value="1"/>
</dbReference>
<dbReference type="GeneID" id="101855767"/>
<reference evidence="4" key="1">
    <citation type="submission" date="2025-08" db="UniProtKB">
        <authorList>
            <consortium name="RefSeq"/>
        </authorList>
    </citation>
    <scope>IDENTIFICATION</scope>
</reference>
<name>A0ABM0JCY8_APLCA</name>
<gene>
    <name evidence="4" type="primary">LOC101855767</name>
</gene>
<dbReference type="InterPro" id="IPR011256">
    <property type="entry name" value="Reg_factor_effector_dom_sf"/>
</dbReference>
<dbReference type="PANTHER" id="PTHR15949:SF3">
    <property type="entry name" value="TESTIS-EXPRESSED PROTEIN 264"/>
    <property type="match status" value="1"/>
</dbReference>
<keyword evidence="2" id="KW-0472">Membrane</keyword>
<keyword evidence="3" id="KW-1185">Reference proteome</keyword>
<keyword evidence="2" id="KW-1133">Transmembrane helix</keyword>
<dbReference type="SUPFAM" id="SSF55136">
    <property type="entry name" value="Probable bacterial effector-binding domain"/>
    <property type="match status" value="1"/>
</dbReference>
<evidence type="ECO:0000313" key="4">
    <source>
        <dbReference type="RefSeq" id="XP_005090851.1"/>
    </source>
</evidence>
<sequence length="329" mass="36159">MFENVSTFTLILYMIVLLLVVMLLTLIALLIHSGLFRALDDIGTGKPPIGQTVLAYRFQKGPYNEAGQVFTEAAIISPGNKALGIYYDDPHKVDSKELRYVVGSVLSEGSSEINEEEVKKFTEQGFKILHLPEVAYAVRTKFPHVTSLSILIAIFKAYPQLKEYIEEHKLCAYPFVEYYDGESVHFMAPLSKQDEFFVPECEKDGAGDQPTSEFETTLNTSHSTLGEEPMTSDAAQTTLESEGHVTADGGDESLLNTTQNSSVAGDSADKDGDDDDDSEDKDGEESKSALDSGRDRSGTEDSELADDEQTLSDGSTSSFEVLKHDQTEF</sequence>
<evidence type="ECO:0000256" key="1">
    <source>
        <dbReference type="SAM" id="MobiDB-lite"/>
    </source>
</evidence>
<accession>A0ABM0JCY8</accession>
<feature type="compositionally biased region" description="Polar residues" evidence="1">
    <location>
        <begin position="209"/>
        <end position="224"/>
    </location>
</feature>
<evidence type="ECO:0000313" key="3">
    <source>
        <dbReference type="Proteomes" id="UP000694888"/>
    </source>
</evidence>